<protein>
    <submittedName>
        <fullName evidence="2">Uncharacterized protein</fullName>
    </submittedName>
</protein>
<proteinExistence type="predicted"/>
<dbReference type="OrthoDB" id="5857966at2759"/>
<evidence type="ECO:0000256" key="1">
    <source>
        <dbReference type="ARBA" id="ARBA00022729"/>
    </source>
</evidence>
<accession>A0A9D5CNC0</accession>
<keyword evidence="1" id="KW-0732">Signal</keyword>
<keyword evidence="3" id="KW-1185">Reference proteome</keyword>
<dbReference type="Proteomes" id="UP001085076">
    <property type="component" value="Miscellaneous, Linkage group lg03"/>
</dbReference>
<dbReference type="Gene3D" id="1.10.510.10">
    <property type="entry name" value="Transferase(Phosphotransferase) domain 1"/>
    <property type="match status" value="1"/>
</dbReference>
<dbReference type="EMBL" id="JAGGNH010000003">
    <property type="protein sequence ID" value="KAJ0976611.1"/>
    <property type="molecule type" value="Genomic_DNA"/>
</dbReference>
<name>A0A9D5CNC0_9LILI</name>
<evidence type="ECO:0000313" key="2">
    <source>
        <dbReference type="EMBL" id="KAJ0976611.1"/>
    </source>
</evidence>
<reference evidence="2" key="2">
    <citation type="journal article" date="2022" name="Hortic Res">
        <title>The genome of Dioscorea zingiberensis sheds light on the biosynthesis, origin and evolution of the medicinally important diosgenin saponins.</title>
        <authorList>
            <person name="Li Y."/>
            <person name="Tan C."/>
            <person name="Li Z."/>
            <person name="Guo J."/>
            <person name="Li S."/>
            <person name="Chen X."/>
            <person name="Wang C."/>
            <person name="Dai X."/>
            <person name="Yang H."/>
            <person name="Song W."/>
            <person name="Hou L."/>
            <person name="Xu J."/>
            <person name="Tong Z."/>
            <person name="Xu A."/>
            <person name="Yuan X."/>
            <person name="Wang W."/>
            <person name="Yang Q."/>
            <person name="Chen L."/>
            <person name="Sun Z."/>
            <person name="Wang K."/>
            <person name="Pan B."/>
            <person name="Chen J."/>
            <person name="Bao Y."/>
            <person name="Liu F."/>
            <person name="Qi X."/>
            <person name="Gang D.R."/>
            <person name="Wen J."/>
            <person name="Li J."/>
        </authorList>
    </citation>
    <scope>NUCLEOTIDE SEQUENCE</scope>
    <source>
        <strain evidence="2">Dzin_1.0</strain>
    </source>
</reference>
<dbReference type="PANTHER" id="PTHR47976">
    <property type="entry name" value="G-TYPE LECTIN S-RECEPTOR-LIKE SERINE/THREONINE-PROTEIN KINASE SD2-5"/>
    <property type="match status" value="1"/>
</dbReference>
<comment type="caution">
    <text evidence="2">The sequence shown here is derived from an EMBL/GenBank/DDBJ whole genome shotgun (WGS) entry which is preliminary data.</text>
</comment>
<sequence>MYPVETTDIRLNAYWSSGTDLQPYNILKLETNGSMVLISSNQTTTKNLTLSSGSNPGLVYRGRIGPEGKNMELEVEVEEIILLSEWVYSCYLVGELKKLILDEDNVDMVEFENMVKVGLWCIQTDPTLRPSMKNVITMLEGCGGIPSPPPP</sequence>
<dbReference type="AlphaFoldDB" id="A0A9D5CNC0"/>
<reference evidence="2" key="1">
    <citation type="submission" date="2021-03" db="EMBL/GenBank/DDBJ databases">
        <authorList>
            <person name="Li Z."/>
            <person name="Yang C."/>
        </authorList>
    </citation>
    <scope>NUCLEOTIDE SEQUENCE</scope>
    <source>
        <strain evidence="2">Dzin_1.0</strain>
        <tissue evidence="2">Leaf</tissue>
    </source>
</reference>
<dbReference type="InterPro" id="IPR051343">
    <property type="entry name" value="G-type_lectin_kinases/EP1-like"/>
</dbReference>
<organism evidence="2 3">
    <name type="scientific">Dioscorea zingiberensis</name>
    <dbReference type="NCBI Taxonomy" id="325984"/>
    <lineage>
        <taxon>Eukaryota</taxon>
        <taxon>Viridiplantae</taxon>
        <taxon>Streptophyta</taxon>
        <taxon>Embryophyta</taxon>
        <taxon>Tracheophyta</taxon>
        <taxon>Spermatophyta</taxon>
        <taxon>Magnoliopsida</taxon>
        <taxon>Liliopsida</taxon>
        <taxon>Dioscoreales</taxon>
        <taxon>Dioscoreaceae</taxon>
        <taxon>Dioscorea</taxon>
    </lineage>
</organism>
<dbReference type="PANTHER" id="PTHR47976:SF27">
    <property type="entry name" value="RECEPTOR-LIKE SERINE_THREONINE-PROTEIN KINASE"/>
    <property type="match status" value="1"/>
</dbReference>
<gene>
    <name evidence="2" type="ORF">J5N97_012085</name>
</gene>
<evidence type="ECO:0000313" key="3">
    <source>
        <dbReference type="Proteomes" id="UP001085076"/>
    </source>
</evidence>